<name>A0ABR1R0L4_9PEZI</name>
<feature type="transmembrane region" description="Helical" evidence="7">
    <location>
        <begin position="161"/>
        <end position="186"/>
    </location>
</feature>
<feature type="region of interest" description="Disordered" evidence="6">
    <location>
        <begin position="270"/>
        <end position="355"/>
    </location>
</feature>
<dbReference type="InterPro" id="IPR049326">
    <property type="entry name" value="Rhodopsin_dom_fungi"/>
</dbReference>
<feature type="transmembrane region" description="Helical" evidence="7">
    <location>
        <begin position="115"/>
        <end position="141"/>
    </location>
</feature>
<evidence type="ECO:0000256" key="1">
    <source>
        <dbReference type="ARBA" id="ARBA00004141"/>
    </source>
</evidence>
<evidence type="ECO:0000256" key="3">
    <source>
        <dbReference type="ARBA" id="ARBA00022989"/>
    </source>
</evidence>
<keyword evidence="3 7" id="KW-1133">Transmembrane helix</keyword>
<evidence type="ECO:0000256" key="5">
    <source>
        <dbReference type="ARBA" id="ARBA00038359"/>
    </source>
</evidence>
<dbReference type="InterPro" id="IPR052337">
    <property type="entry name" value="SAT4-like"/>
</dbReference>
<keyword evidence="10" id="KW-1185">Reference proteome</keyword>
<keyword evidence="4 7" id="KW-0472">Membrane</keyword>
<dbReference type="EMBL" id="JAQQWI010000025">
    <property type="protein sequence ID" value="KAK7993109.1"/>
    <property type="molecule type" value="Genomic_DNA"/>
</dbReference>
<accession>A0ABR1R0L4</accession>
<dbReference type="PANTHER" id="PTHR33048:SF93">
    <property type="entry name" value="INTEGRAL MEMBRANE PROTEIN"/>
    <property type="match status" value="1"/>
</dbReference>
<feature type="domain" description="Rhodopsin" evidence="8">
    <location>
        <begin position="27"/>
        <end position="256"/>
    </location>
</feature>
<gene>
    <name evidence="9" type="ORF">PG991_016288</name>
</gene>
<evidence type="ECO:0000259" key="8">
    <source>
        <dbReference type="Pfam" id="PF20684"/>
    </source>
</evidence>
<proteinExistence type="inferred from homology"/>
<feature type="transmembrane region" description="Helical" evidence="7">
    <location>
        <begin position="86"/>
        <end position="108"/>
    </location>
</feature>
<protein>
    <recommendedName>
        <fullName evidence="8">Rhodopsin domain-containing protein</fullName>
    </recommendedName>
</protein>
<dbReference type="PANTHER" id="PTHR33048">
    <property type="entry name" value="PTH11-LIKE INTEGRAL MEMBRANE PROTEIN (AFU_ORTHOLOGUE AFUA_5G11245)"/>
    <property type="match status" value="1"/>
</dbReference>
<dbReference type="Pfam" id="PF20684">
    <property type="entry name" value="Fung_rhodopsin"/>
    <property type="match status" value="1"/>
</dbReference>
<feature type="transmembrane region" description="Helical" evidence="7">
    <location>
        <begin position="198"/>
        <end position="219"/>
    </location>
</feature>
<feature type="transmembrane region" description="Helical" evidence="7">
    <location>
        <begin position="45"/>
        <end position="66"/>
    </location>
</feature>
<evidence type="ECO:0000256" key="2">
    <source>
        <dbReference type="ARBA" id="ARBA00022692"/>
    </source>
</evidence>
<comment type="subcellular location">
    <subcellularLocation>
        <location evidence="1">Membrane</location>
        <topology evidence="1">Multi-pass membrane protein</topology>
    </subcellularLocation>
</comment>
<sequence>MALGGDGPYMVAVLWSLTGLILFFLFLRLYTRIVCVAAYGIDDHFYVFTCVLIVAYSSLETVAAHHGYGQYDLDGDTIARSTYFRMIGQTFSLIATGASKFTVGLFLLRLVVVRWMIIAIWVVMAIMGILSTLATIFTWAACTPVVFTWDERIPGGTCIDTIPLAMGLALFTIVADLFFAILPWIFIWKLNIPKREKIILAVSLSLGIFAAAAGAKRIMEVKGVRDVPVGVIVWSQVETAATLVCVGIPVCRPLWTRHLSKFFKSRSSAYERQERPSDDKNSGGPAPIGMNTFGGGTMPGAKDSSGGSPGRKKKKKSSKVSSRISSLWSITTTSQAPRAGTEHRREEDDTKSDEINLTISEEQLKGPEVVETTTTHGHDQGVAMGFPGGDVETGHATNNVGAELKRSWILGEGVNQAYIQGDQSKEEEENKEGIMASRTYEIKRS</sequence>
<feature type="region of interest" description="Disordered" evidence="6">
    <location>
        <begin position="421"/>
        <end position="445"/>
    </location>
</feature>
<feature type="compositionally biased region" description="Basic and acidic residues" evidence="6">
    <location>
        <begin position="270"/>
        <end position="281"/>
    </location>
</feature>
<reference evidence="9 10" key="1">
    <citation type="submission" date="2023-01" db="EMBL/GenBank/DDBJ databases">
        <title>Analysis of 21 Apiospora genomes using comparative genomics revels a genus with tremendous synthesis potential of carbohydrate active enzymes and secondary metabolites.</title>
        <authorList>
            <person name="Sorensen T."/>
        </authorList>
    </citation>
    <scope>NUCLEOTIDE SEQUENCE [LARGE SCALE GENOMIC DNA]</scope>
    <source>
        <strain evidence="9 10">CBS 20057</strain>
    </source>
</reference>
<feature type="compositionally biased region" description="Basic and acidic residues" evidence="6">
    <location>
        <begin position="340"/>
        <end position="354"/>
    </location>
</feature>
<comment type="caution">
    <text evidence="9">The sequence shown here is derived from an EMBL/GenBank/DDBJ whole genome shotgun (WGS) entry which is preliminary data.</text>
</comment>
<evidence type="ECO:0000313" key="10">
    <source>
        <dbReference type="Proteomes" id="UP001396898"/>
    </source>
</evidence>
<keyword evidence="2 7" id="KW-0812">Transmembrane</keyword>
<evidence type="ECO:0000313" key="9">
    <source>
        <dbReference type="EMBL" id="KAK7993109.1"/>
    </source>
</evidence>
<dbReference type="Proteomes" id="UP001396898">
    <property type="component" value="Unassembled WGS sequence"/>
</dbReference>
<comment type="similarity">
    <text evidence="5">Belongs to the SAT4 family.</text>
</comment>
<feature type="transmembrane region" description="Helical" evidence="7">
    <location>
        <begin position="12"/>
        <end position="33"/>
    </location>
</feature>
<evidence type="ECO:0000256" key="4">
    <source>
        <dbReference type="ARBA" id="ARBA00023136"/>
    </source>
</evidence>
<feature type="compositionally biased region" description="Polar residues" evidence="6">
    <location>
        <begin position="327"/>
        <end position="336"/>
    </location>
</feature>
<organism evidence="9 10">
    <name type="scientific">Apiospora marii</name>
    <dbReference type="NCBI Taxonomy" id="335849"/>
    <lineage>
        <taxon>Eukaryota</taxon>
        <taxon>Fungi</taxon>
        <taxon>Dikarya</taxon>
        <taxon>Ascomycota</taxon>
        <taxon>Pezizomycotina</taxon>
        <taxon>Sordariomycetes</taxon>
        <taxon>Xylariomycetidae</taxon>
        <taxon>Amphisphaeriales</taxon>
        <taxon>Apiosporaceae</taxon>
        <taxon>Apiospora</taxon>
    </lineage>
</organism>
<evidence type="ECO:0000256" key="7">
    <source>
        <dbReference type="SAM" id="Phobius"/>
    </source>
</evidence>
<evidence type="ECO:0000256" key="6">
    <source>
        <dbReference type="SAM" id="MobiDB-lite"/>
    </source>
</evidence>